<name>A0A8H7S9H2_9FUNG</name>
<feature type="region of interest" description="Disordered" evidence="1">
    <location>
        <begin position="131"/>
        <end position="162"/>
    </location>
</feature>
<evidence type="ECO:0000313" key="3">
    <source>
        <dbReference type="Proteomes" id="UP000646827"/>
    </source>
</evidence>
<evidence type="ECO:0000256" key="1">
    <source>
        <dbReference type="SAM" id="MobiDB-lite"/>
    </source>
</evidence>
<comment type="caution">
    <text evidence="2">The sequence shown here is derived from an EMBL/GenBank/DDBJ whole genome shotgun (WGS) entry which is preliminary data.</text>
</comment>
<feature type="compositionally biased region" description="Polar residues" evidence="1">
    <location>
        <begin position="334"/>
        <end position="348"/>
    </location>
</feature>
<dbReference type="AlphaFoldDB" id="A0A8H7S9H2"/>
<organism evidence="2 3">
    <name type="scientific">Circinella minor</name>
    <dbReference type="NCBI Taxonomy" id="1195481"/>
    <lineage>
        <taxon>Eukaryota</taxon>
        <taxon>Fungi</taxon>
        <taxon>Fungi incertae sedis</taxon>
        <taxon>Mucoromycota</taxon>
        <taxon>Mucoromycotina</taxon>
        <taxon>Mucoromycetes</taxon>
        <taxon>Mucorales</taxon>
        <taxon>Lichtheimiaceae</taxon>
        <taxon>Circinella</taxon>
    </lineage>
</organism>
<gene>
    <name evidence="2" type="ORF">INT45_005584</name>
</gene>
<sequence length="470" mass="53257">MRLQNLDDNNEHSERQRQFARELLQIGDGQMASVIPRTLSTNRTINKESTISLSTDIDSSAMESSLYEVTMLTDPNSIIPRQMFTDSSISSSNNNLLECMLAKDLEANLSQQKPNWRPVEKALAERAVAPATNTPLVPTPSSSLQPTSDTTSDSERVKKDKKRTAAVYDRMVESKMWGLKSGKYVEKEMKVVALEQEYEHPAHSVILDPTDPVWENRFNTEELKELRTFNRPIIPELPPHLEQFVESFEEKDTLDELYYHVRSFRFHPLNESVLHWMQIAVEEALMLLYHGYFTKNRTEADIIRRAWGFMDSCFDSSKDIISNSGEKASRAASEAQNQNRSVGGVSNTTRKKVGTKVDQLFAAPLFEPGAMEAGAESDRSSSKSITELHLKCPKTLKDMAVEMERFNPAQLHHIKSCGFIISGLYLQFLVLDCPAGYTCRVTKLPDWLPYPMSSYTLGIKTSNGRNKKDN</sequence>
<feature type="compositionally biased region" description="Polar residues" evidence="1">
    <location>
        <begin position="131"/>
        <end position="151"/>
    </location>
</feature>
<dbReference type="EMBL" id="JAEPRB010000029">
    <property type="protein sequence ID" value="KAG2225340.1"/>
    <property type="molecule type" value="Genomic_DNA"/>
</dbReference>
<proteinExistence type="predicted"/>
<dbReference type="OrthoDB" id="2288255at2759"/>
<evidence type="ECO:0000313" key="2">
    <source>
        <dbReference type="EMBL" id="KAG2225340.1"/>
    </source>
</evidence>
<protein>
    <submittedName>
        <fullName evidence="2">Uncharacterized protein</fullName>
    </submittedName>
</protein>
<dbReference type="Proteomes" id="UP000646827">
    <property type="component" value="Unassembled WGS sequence"/>
</dbReference>
<accession>A0A8H7S9H2</accession>
<keyword evidence="3" id="KW-1185">Reference proteome</keyword>
<reference evidence="2 3" key="1">
    <citation type="submission" date="2020-12" db="EMBL/GenBank/DDBJ databases">
        <title>Metabolic potential, ecology and presence of endohyphal bacteria is reflected in genomic diversity of Mucoromycotina.</title>
        <authorList>
            <person name="Muszewska A."/>
            <person name="Okrasinska A."/>
            <person name="Steczkiewicz K."/>
            <person name="Drgas O."/>
            <person name="Orlowska M."/>
            <person name="Perlinska-Lenart U."/>
            <person name="Aleksandrzak-Piekarczyk T."/>
            <person name="Szatraj K."/>
            <person name="Zielenkiewicz U."/>
            <person name="Pilsyk S."/>
            <person name="Malc E."/>
            <person name="Mieczkowski P."/>
            <person name="Kruszewska J.S."/>
            <person name="Biernat P."/>
            <person name="Pawlowska J."/>
        </authorList>
    </citation>
    <scope>NUCLEOTIDE SEQUENCE [LARGE SCALE GENOMIC DNA]</scope>
    <source>
        <strain evidence="2 3">CBS 142.35</strain>
    </source>
</reference>
<feature type="region of interest" description="Disordered" evidence="1">
    <location>
        <begin position="325"/>
        <end position="348"/>
    </location>
</feature>